<keyword evidence="10" id="KW-1185">Reference proteome</keyword>
<comment type="caution">
    <text evidence="9">The sequence shown here is derived from an EMBL/GenBank/DDBJ whole genome shotgun (WGS) entry which is preliminary data.</text>
</comment>
<dbReference type="Gene3D" id="1.10.1450.10">
    <property type="entry name" value="Tetraspanin"/>
    <property type="match status" value="1"/>
</dbReference>
<dbReference type="InterPro" id="IPR000301">
    <property type="entry name" value="Tetraspanin_animals"/>
</dbReference>
<gene>
    <name evidence="7" type="ORF">BOX15_Mlig019757g1</name>
    <name evidence="9" type="ORF">BOX15_Mlig019757g2</name>
    <name evidence="8" type="ORF">BOX15_Mlig019757g3</name>
</gene>
<evidence type="ECO:0000313" key="10">
    <source>
        <dbReference type="Proteomes" id="UP000215902"/>
    </source>
</evidence>
<dbReference type="InterPro" id="IPR018499">
    <property type="entry name" value="Tetraspanin/Peripherin"/>
</dbReference>
<organism evidence="9 10">
    <name type="scientific">Macrostomum lignano</name>
    <dbReference type="NCBI Taxonomy" id="282301"/>
    <lineage>
        <taxon>Eukaryota</taxon>
        <taxon>Metazoa</taxon>
        <taxon>Spiralia</taxon>
        <taxon>Lophotrochozoa</taxon>
        <taxon>Platyhelminthes</taxon>
        <taxon>Rhabditophora</taxon>
        <taxon>Macrostomorpha</taxon>
        <taxon>Macrostomida</taxon>
        <taxon>Macrostomidae</taxon>
        <taxon>Macrostomum</taxon>
    </lineage>
</organism>
<dbReference type="Proteomes" id="UP000215902">
    <property type="component" value="Unassembled WGS sequence"/>
</dbReference>
<feature type="transmembrane region" description="Helical" evidence="6">
    <location>
        <begin position="88"/>
        <end position="113"/>
    </location>
</feature>
<dbReference type="GO" id="GO:0016020">
    <property type="term" value="C:membrane"/>
    <property type="evidence" value="ECO:0007669"/>
    <property type="project" value="UniProtKB-SubCell"/>
</dbReference>
<feature type="transmembrane region" description="Helical" evidence="6">
    <location>
        <begin position="26"/>
        <end position="44"/>
    </location>
</feature>
<protein>
    <recommendedName>
        <fullName evidence="6">Tetraspanin</fullName>
    </recommendedName>
</protein>
<keyword evidence="4 6" id="KW-1133">Transmembrane helix</keyword>
<dbReference type="PANTHER" id="PTHR19282">
    <property type="entry name" value="TETRASPANIN"/>
    <property type="match status" value="1"/>
</dbReference>
<evidence type="ECO:0000256" key="4">
    <source>
        <dbReference type="ARBA" id="ARBA00022989"/>
    </source>
</evidence>
<comment type="subcellular location">
    <subcellularLocation>
        <location evidence="1 6">Membrane</location>
        <topology evidence="1 6">Multi-pass membrane protein</topology>
    </subcellularLocation>
</comment>
<proteinExistence type="inferred from homology"/>
<feature type="transmembrane region" description="Helical" evidence="6">
    <location>
        <begin position="120"/>
        <end position="145"/>
    </location>
</feature>
<dbReference type="AlphaFoldDB" id="A0A267GPF0"/>
<keyword evidence="3 6" id="KW-0812">Transmembrane</keyword>
<reference evidence="9 10" key="1">
    <citation type="submission" date="2017-06" db="EMBL/GenBank/DDBJ databases">
        <title>A platform for efficient transgenesis in Macrostomum lignano, a flatworm model organism for stem cell research.</title>
        <authorList>
            <person name="Berezikov E."/>
        </authorList>
    </citation>
    <scope>NUCLEOTIDE SEQUENCE [LARGE SCALE GENOMIC DNA]</scope>
    <source>
        <strain evidence="9">DV1</strain>
        <tissue evidence="9">Whole organism</tissue>
    </source>
</reference>
<evidence type="ECO:0000256" key="3">
    <source>
        <dbReference type="ARBA" id="ARBA00022692"/>
    </source>
</evidence>
<evidence type="ECO:0000256" key="5">
    <source>
        <dbReference type="ARBA" id="ARBA00023136"/>
    </source>
</evidence>
<evidence type="ECO:0000313" key="9">
    <source>
        <dbReference type="EMBL" id="PAA87900.1"/>
    </source>
</evidence>
<evidence type="ECO:0000256" key="2">
    <source>
        <dbReference type="ARBA" id="ARBA00006840"/>
    </source>
</evidence>
<dbReference type="OrthoDB" id="6131345at2759"/>
<dbReference type="Pfam" id="PF00335">
    <property type="entry name" value="Tetraspanin"/>
    <property type="match status" value="1"/>
</dbReference>
<keyword evidence="5 6" id="KW-0472">Membrane</keyword>
<dbReference type="EMBL" id="NIVC01001185">
    <property type="protein sequence ID" value="PAA71114.1"/>
    <property type="molecule type" value="Genomic_DNA"/>
</dbReference>
<comment type="similarity">
    <text evidence="2 6">Belongs to the tetraspanin (TM4SF) family.</text>
</comment>
<sequence length="299" mass="31742">MGVCSCCVKLCTCCSAQVAKCVLGAINGILITIGVVLAIIGCILHWGGNLVFQLLSAALSNIGSSQIGSSTPLSFSDLQKVLGTWSVYVSYAGIALLAVGLFLVATGIIGAIGACCNSKLLIIVYIVIMAVLALACAGLAAGYIINKNLMRTEGAKQMTTLVKSEYKGRGSANEFTNILDLIQARVPCCGVDNYTIYHEFNTWNSTYQLKNGTYIDEVLPESCCKISGATFEPTYENCTYSPDSQNSNMYEGGCYTKLWNAFDTYSAYATYGLFIAAGVIGCIAALAIIILINLEKSVT</sequence>
<evidence type="ECO:0000256" key="1">
    <source>
        <dbReference type="ARBA" id="ARBA00004141"/>
    </source>
</evidence>
<name>A0A267GPF0_9PLAT</name>
<accession>A0A267GPF0</accession>
<evidence type="ECO:0000256" key="6">
    <source>
        <dbReference type="RuleBase" id="RU361218"/>
    </source>
</evidence>
<dbReference type="PIRSF" id="PIRSF002419">
    <property type="entry name" value="Tetraspanin"/>
    <property type="match status" value="1"/>
</dbReference>
<dbReference type="STRING" id="282301.A0A267GPF0"/>
<dbReference type="EMBL" id="NIVC01000312">
    <property type="protein sequence ID" value="PAA85610.1"/>
    <property type="molecule type" value="Genomic_DNA"/>
</dbReference>
<dbReference type="SUPFAM" id="SSF48652">
    <property type="entry name" value="Tetraspanin"/>
    <property type="match status" value="1"/>
</dbReference>
<evidence type="ECO:0000313" key="7">
    <source>
        <dbReference type="EMBL" id="PAA71114.1"/>
    </source>
</evidence>
<dbReference type="InterPro" id="IPR008952">
    <property type="entry name" value="Tetraspanin_EC2_sf"/>
</dbReference>
<dbReference type="EMBL" id="NIVC01000212">
    <property type="protein sequence ID" value="PAA87900.1"/>
    <property type="molecule type" value="Genomic_DNA"/>
</dbReference>
<evidence type="ECO:0000313" key="8">
    <source>
        <dbReference type="EMBL" id="PAA85610.1"/>
    </source>
</evidence>
<feature type="transmembrane region" description="Helical" evidence="6">
    <location>
        <begin position="268"/>
        <end position="294"/>
    </location>
</feature>